<keyword evidence="3" id="KW-1185">Reference proteome</keyword>
<organism evidence="2 3">
    <name type="scientific">Amylocarpus encephaloides</name>
    <dbReference type="NCBI Taxonomy" id="45428"/>
    <lineage>
        <taxon>Eukaryota</taxon>
        <taxon>Fungi</taxon>
        <taxon>Dikarya</taxon>
        <taxon>Ascomycota</taxon>
        <taxon>Pezizomycotina</taxon>
        <taxon>Leotiomycetes</taxon>
        <taxon>Helotiales</taxon>
        <taxon>Helotiales incertae sedis</taxon>
        <taxon>Amylocarpus</taxon>
    </lineage>
</organism>
<evidence type="ECO:0000313" key="2">
    <source>
        <dbReference type="EMBL" id="KAG9231444.1"/>
    </source>
</evidence>
<dbReference type="PANTHER" id="PTHR35910:SF6">
    <property type="entry name" value="2EXR DOMAIN-CONTAINING PROTEIN"/>
    <property type="match status" value="1"/>
</dbReference>
<dbReference type="Proteomes" id="UP000824998">
    <property type="component" value="Unassembled WGS sequence"/>
</dbReference>
<protein>
    <recommendedName>
        <fullName evidence="1">2EXR domain-containing protein</fullName>
    </recommendedName>
</protein>
<dbReference type="PANTHER" id="PTHR35910">
    <property type="entry name" value="2EXR DOMAIN-CONTAINING PROTEIN"/>
    <property type="match status" value="1"/>
</dbReference>
<dbReference type="InterPro" id="IPR045518">
    <property type="entry name" value="2EXR"/>
</dbReference>
<dbReference type="AlphaFoldDB" id="A0A9P7YD27"/>
<gene>
    <name evidence="2" type="ORF">BJ875DRAFT_469558</name>
</gene>
<reference evidence="2" key="1">
    <citation type="journal article" date="2021" name="IMA Fungus">
        <title>Genomic characterization of three marine fungi, including Emericellopsis atlantica sp. nov. with signatures of a generalist lifestyle and marine biomass degradation.</title>
        <authorList>
            <person name="Hagestad O.C."/>
            <person name="Hou L."/>
            <person name="Andersen J.H."/>
            <person name="Hansen E.H."/>
            <person name="Altermark B."/>
            <person name="Li C."/>
            <person name="Kuhnert E."/>
            <person name="Cox R.J."/>
            <person name="Crous P.W."/>
            <person name="Spatafora J.W."/>
            <person name="Lail K."/>
            <person name="Amirebrahimi M."/>
            <person name="Lipzen A."/>
            <person name="Pangilinan J."/>
            <person name="Andreopoulos W."/>
            <person name="Hayes R.D."/>
            <person name="Ng V."/>
            <person name="Grigoriev I.V."/>
            <person name="Jackson S.A."/>
            <person name="Sutton T.D.S."/>
            <person name="Dobson A.D.W."/>
            <person name="Rama T."/>
        </authorList>
    </citation>
    <scope>NUCLEOTIDE SEQUENCE</scope>
    <source>
        <strain evidence="2">TRa018bII</strain>
    </source>
</reference>
<evidence type="ECO:0000259" key="1">
    <source>
        <dbReference type="Pfam" id="PF20150"/>
    </source>
</evidence>
<proteinExistence type="predicted"/>
<dbReference type="EMBL" id="MU251602">
    <property type="protein sequence ID" value="KAG9231444.1"/>
    <property type="molecule type" value="Genomic_DNA"/>
</dbReference>
<comment type="caution">
    <text evidence="2">The sequence shown here is derived from an EMBL/GenBank/DDBJ whole genome shotgun (WGS) entry which is preliminary data.</text>
</comment>
<accession>A0A9P7YD27</accession>
<sequence>MGIGSDIMSTHLQRITTHSSLCRRLLQPRFPPYSRTNSYHTNTYSVLILHAPVYLRSQHIYSTSEASSNMAIPATLTGSFTLFPLLPTELRLEIYTQMLNLTSNPAPKHTSAPRILKINYSPPLDRYISNAPAPPTLCLCSESREHTMHKHGYKHLLLGPPFFCMRSTSIPIHFPSTTLYISSLHPLMSTFAQSFVYHLSTSSSRHSIGSLAIDLRVWNELCENGFLGVLAGMKGLRELMMVVEFGRKFEGELGFLEIPEWRSDLRWVARRARDGLMEEGRKGRKGRNLLGDRGEGNTGSEERGEVDVRCVFLTRGGEQA</sequence>
<feature type="domain" description="2EXR" evidence="1">
    <location>
        <begin position="80"/>
        <end position="153"/>
    </location>
</feature>
<dbReference type="Pfam" id="PF20150">
    <property type="entry name" value="2EXR"/>
    <property type="match status" value="1"/>
</dbReference>
<name>A0A9P7YD27_9HELO</name>
<dbReference type="OrthoDB" id="3540486at2759"/>
<evidence type="ECO:0000313" key="3">
    <source>
        <dbReference type="Proteomes" id="UP000824998"/>
    </source>
</evidence>